<evidence type="ECO:0000256" key="1">
    <source>
        <dbReference type="SAM" id="MobiDB-lite"/>
    </source>
</evidence>
<accession>A0ABQ7ULL6</accession>
<evidence type="ECO:0000313" key="2">
    <source>
        <dbReference type="EMBL" id="KAH0750507.1"/>
    </source>
</evidence>
<feature type="compositionally biased region" description="Basic and acidic residues" evidence="1">
    <location>
        <begin position="244"/>
        <end position="256"/>
    </location>
</feature>
<organism evidence="2 3">
    <name type="scientific">Solanum tuberosum</name>
    <name type="common">Potato</name>
    <dbReference type="NCBI Taxonomy" id="4113"/>
    <lineage>
        <taxon>Eukaryota</taxon>
        <taxon>Viridiplantae</taxon>
        <taxon>Streptophyta</taxon>
        <taxon>Embryophyta</taxon>
        <taxon>Tracheophyta</taxon>
        <taxon>Spermatophyta</taxon>
        <taxon>Magnoliopsida</taxon>
        <taxon>eudicotyledons</taxon>
        <taxon>Gunneridae</taxon>
        <taxon>Pentapetalae</taxon>
        <taxon>asterids</taxon>
        <taxon>lamiids</taxon>
        <taxon>Solanales</taxon>
        <taxon>Solanaceae</taxon>
        <taxon>Solanoideae</taxon>
        <taxon>Solaneae</taxon>
        <taxon>Solanum</taxon>
    </lineage>
</organism>
<dbReference type="EMBL" id="JAIVGD010000019">
    <property type="protein sequence ID" value="KAH0750507.1"/>
    <property type="molecule type" value="Genomic_DNA"/>
</dbReference>
<dbReference type="Proteomes" id="UP000826656">
    <property type="component" value="Unassembled WGS sequence"/>
</dbReference>
<feature type="region of interest" description="Disordered" evidence="1">
    <location>
        <begin position="244"/>
        <end position="295"/>
    </location>
</feature>
<protein>
    <submittedName>
        <fullName evidence="2">Uncharacterized protein</fullName>
    </submittedName>
</protein>
<name>A0ABQ7ULL6_SOLTU</name>
<comment type="caution">
    <text evidence="2">The sequence shown here is derived from an EMBL/GenBank/DDBJ whole genome shotgun (WGS) entry which is preliminary data.</text>
</comment>
<sequence>MEVTTAGMEIKKDDIATNNSFNALNEEQDDGEKHKVEGEKMNTKEWTTNSFYKNTITAGNQGFKNSEANNMENTKDKNVEIMHEGDESGEMIANNVMPSQEFEDLNKTLVLHTDLQNIEQVTNDNRDLLDEDIHVEDHQILHGDSVGGHGVVVIAMLEFEEDLLLNSEDAENMNILTDCSLGKQDQLHYVRRIRDINAVVMYPGAIKQSSPIKELHDLVTHNTAVKESTPVEEANSQQNELVIDRDEVEHQSDHAQVDTNAGGSPQGKSKKKKSKPQWDMPIRTNLVRSGRAMLK</sequence>
<evidence type="ECO:0000313" key="3">
    <source>
        <dbReference type="Proteomes" id="UP000826656"/>
    </source>
</evidence>
<proteinExistence type="predicted"/>
<keyword evidence="3" id="KW-1185">Reference proteome</keyword>
<feature type="region of interest" description="Disordered" evidence="1">
    <location>
        <begin position="17"/>
        <end position="36"/>
    </location>
</feature>
<gene>
    <name evidence="2" type="ORF">KY290_029739</name>
</gene>
<reference evidence="2 3" key="1">
    <citation type="journal article" date="2021" name="bioRxiv">
        <title>Chromosome-scale and haplotype-resolved genome assembly of a tetraploid potato cultivar.</title>
        <authorList>
            <person name="Sun H."/>
            <person name="Jiao W.-B."/>
            <person name="Krause K."/>
            <person name="Campoy J.A."/>
            <person name="Goel M."/>
            <person name="Folz-Donahue K."/>
            <person name="Kukat C."/>
            <person name="Huettel B."/>
            <person name="Schneeberger K."/>
        </authorList>
    </citation>
    <scope>NUCLEOTIDE SEQUENCE [LARGE SCALE GENOMIC DNA]</scope>
    <source>
        <strain evidence="2">SolTubOtavaFocal</strain>
        <tissue evidence="2">Leaves</tissue>
    </source>
</reference>